<dbReference type="KEGG" id="ttf:THTE_4451"/>
<feature type="compositionally biased region" description="Polar residues" evidence="1">
    <location>
        <begin position="100"/>
        <end position="109"/>
    </location>
</feature>
<dbReference type="Proteomes" id="UP000215086">
    <property type="component" value="Chromosome"/>
</dbReference>
<reference evidence="2 3" key="1">
    <citation type="journal article" name="Front. Microbiol.">
        <title>Sugar Metabolism of the First Thermophilic Planctomycete Thermogutta terrifontis: Comparative Genomic and Transcriptomic Approaches.</title>
        <authorList>
            <person name="Elcheninov A.G."/>
            <person name="Menzel P."/>
            <person name="Gudbergsdottir S.R."/>
            <person name="Slesarev A.I."/>
            <person name="Kadnikov V.V."/>
            <person name="Krogh A."/>
            <person name="Bonch-Osmolovskaya E.A."/>
            <person name="Peng X."/>
            <person name="Kublanov I.V."/>
        </authorList>
    </citation>
    <scope>NUCLEOTIDE SEQUENCE [LARGE SCALE GENOMIC DNA]</scope>
    <source>
        <strain evidence="2 3">R1</strain>
    </source>
</reference>
<evidence type="ECO:0008006" key="4">
    <source>
        <dbReference type="Google" id="ProtNLM"/>
    </source>
</evidence>
<evidence type="ECO:0000313" key="3">
    <source>
        <dbReference type="Proteomes" id="UP000215086"/>
    </source>
</evidence>
<dbReference type="EMBL" id="CP018477">
    <property type="protein sequence ID" value="ASV77052.1"/>
    <property type="molecule type" value="Genomic_DNA"/>
</dbReference>
<sequence length="1051" mass="117855">MLLAVAVAPLDAGEIALPADPRFPVEIRAEAANRWQLGSYEVWILRGSCEIRQGPVVLQSREAVLWVDRSPDSGPLGPIMAPSAQEQVAPPGPELVAPNAGTTTTSSDGPSLLSPDRPPTDSQSFNLPPRPIKVIVYLEGGVKIQTGSEGGEAQLTDKTWFGRLYTLADLETHVGQVAGEPDPYPPVFRRAMTRRNAEAEGITQRALRPEDAGGGTGPSTASRRIRVFPRGDVPVQAQWFPAPQGGQWIGVIDAGVNVIVEEAGPLGTVDISADRVVIWYTGEEQPDLTGERTQPSRFPLELYLEGHIVFRQGDRVIYADRMYYDVARRAGIILNAELLTRLPDYEGYLRLRAEILQQLNETQFFAQNLFVTTSRMGVPGYRLQTQFAYVEDRLQPALDPVTGQPIIDPETGQPVMTHHPWAMSRDNFIYLRNIPVFYWPVLAGDLSRPTYYLTRFRLRHDSIFGTQVLTNWDAFQLLGIRNRPEGVEWSLSLDYLSERGLGHGTSVSYSRFGFFGLPGYATGLADFWGIYDDGLDNLGKGRRALVPEKNYRYRFLWQHRQYLSEEYQLTAEAGLISDRNFLEQYYEREWDELKDQSTAISLKRIYGNASWDLSAAVRVNPFFTQTDWLPRFDHYKLGESFLNDAFTWFEHTSVGLARFRAASGPEDPADLAAFSYLPWETSSITGQPLRTVSERFISRQEIDWPFQLGPVKVVPYALGELGHWGEDRAGDSVQRGYVQLGARASLPVWAVNPYIQSDLFNVHGIAHKITFEAEAFWANSSRDMDLLPLYEPLDDDAIEAFRRRLAVLTFGPGSGFGGPPAPDRFDERFYALRTGLASWVTSPSMEIADDLTLIRLGVEQRWQTKRGMPGNQRIVDWITFDTHFSLFPDSSRDNFGRFVGLLDYDARWFVGDRLTLASSGLFDFFDSGQKLLTFGGYLSRPPRGDLYLGLRILQGPIDSTVLFLSYSYWMSPKWMTTLGVSVDLGESSNIGQSFSLTRIGESFLVSAGFNVDASRDSVGVHFSVEPRFWPKRRAEEATGARIPVAGARGLE</sequence>
<feature type="region of interest" description="Disordered" evidence="1">
    <location>
        <begin position="76"/>
        <end position="126"/>
    </location>
</feature>
<organism evidence="2 3">
    <name type="scientific">Thermogutta terrifontis</name>
    <dbReference type="NCBI Taxonomy" id="1331910"/>
    <lineage>
        <taxon>Bacteria</taxon>
        <taxon>Pseudomonadati</taxon>
        <taxon>Planctomycetota</taxon>
        <taxon>Planctomycetia</taxon>
        <taxon>Pirellulales</taxon>
        <taxon>Thermoguttaceae</taxon>
        <taxon>Thermogutta</taxon>
    </lineage>
</organism>
<proteinExistence type="predicted"/>
<keyword evidence="3" id="KW-1185">Reference proteome</keyword>
<name>A0A286RM66_9BACT</name>
<gene>
    <name evidence="2" type="ORF">THTE_4451</name>
</gene>
<evidence type="ECO:0000256" key="1">
    <source>
        <dbReference type="SAM" id="MobiDB-lite"/>
    </source>
</evidence>
<accession>A0A286RM66</accession>
<feature type="region of interest" description="Disordered" evidence="1">
    <location>
        <begin position="198"/>
        <end position="222"/>
    </location>
</feature>
<evidence type="ECO:0000313" key="2">
    <source>
        <dbReference type="EMBL" id="ASV77052.1"/>
    </source>
</evidence>
<protein>
    <recommendedName>
        <fullName evidence="4">Organic solvent tolerance protein OstA</fullName>
    </recommendedName>
</protein>
<dbReference type="AlphaFoldDB" id="A0A286RM66"/>